<name>A0A183CNU0_GLOPA</name>
<dbReference type="PANTHER" id="PTHR22943">
    <property type="entry name" value="7-TRANSMEMBRANE DOMAIN RECEPTOR C.ELEGANS"/>
    <property type="match status" value="1"/>
</dbReference>
<dbReference type="Proteomes" id="UP000050741">
    <property type="component" value="Unassembled WGS sequence"/>
</dbReference>
<feature type="transmembrane region" description="Helical" evidence="2">
    <location>
        <begin position="94"/>
        <end position="114"/>
    </location>
</feature>
<reference evidence="4" key="3">
    <citation type="submission" date="2016-06" db="UniProtKB">
        <authorList>
            <consortium name="WormBaseParasite"/>
        </authorList>
    </citation>
    <scope>IDENTIFICATION</scope>
</reference>
<dbReference type="AlphaFoldDB" id="A0A183CNU0"/>
<feature type="transmembrane region" description="Helical" evidence="2">
    <location>
        <begin position="12"/>
        <end position="40"/>
    </location>
</feature>
<feature type="transmembrane region" description="Helical" evidence="2">
    <location>
        <begin position="60"/>
        <end position="82"/>
    </location>
</feature>
<sequence length="219" mass="26010">MRLHSRIVLQICFVDIVLTVLMEIVQPIYIIDAGIFITYLNGPLMQNIASPTWRFLFYDAWLFGYVFALWGLCTQFVYRYFLLVREWRVSLFSYFLMLSLAFFCTFIFCCICYFPDDEAVPLAISAKIKVVLINLFSRLCHRHFQDAWTIFTFFCCVAMNLVANTIIVFCGYRMYRHVQQKTKQYTDELKRLEVLNKQMTRTLVALVGHELFCVFLLLY</sequence>
<evidence type="ECO:0000313" key="3">
    <source>
        <dbReference type="Proteomes" id="UP000050741"/>
    </source>
</evidence>
<keyword evidence="2" id="KW-1133">Transmembrane helix</keyword>
<keyword evidence="2" id="KW-0472">Membrane</keyword>
<dbReference type="Pfam" id="PF10326">
    <property type="entry name" value="7TM_GPCR_Str"/>
    <property type="match status" value="1"/>
</dbReference>
<evidence type="ECO:0000256" key="1">
    <source>
        <dbReference type="SAM" id="Coils"/>
    </source>
</evidence>
<keyword evidence="3" id="KW-1185">Reference proteome</keyword>
<evidence type="ECO:0000256" key="2">
    <source>
        <dbReference type="SAM" id="Phobius"/>
    </source>
</evidence>
<protein>
    <submittedName>
        <fullName evidence="4">7TM_GPCR_Srx domain-containing protein</fullName>
    </submittedName>
</protein>
<organism evidence="3 4">
    <name type="scientific">Globodera pallida</name>
    <name type="common">Potato cyst nematode worm</name>
    <name type="synonym">Heterodera pallida</name>
    <dbReference type="NCBI Taxonomy" id="36090"/>
    <lineage>
        <taxon>Eukaryota</taxon>
        <taxon>Metazoa</taxon>
        <taxon>Ecdysozoa</taxon>
        <taxon>Nematoda</taxon>
        <taxon>Chromadorea</taxon>
        <taxon>Rhabditida</taxon>
        <taxon>Tylenchina</taxon>
        <taxon>Tylenchomorpha</taxon>
        <taxon>Tylenchoidea</taxon>
        <taxon>Heteroderidae</taxon>
        <taxon>Heteroderinae</taxon>
        <taxon>Globodera</taxon>
    </lineage>
</organism>
<dbReference type="WBParaSite" id="GPLIN_001454700">
    <property type="protein sequence ID" value="GPLIN_001454700"/>
    <property type="gene ID" value="GPLIN_001454700"/>
</dbReference>
<evidence type="ECO:0000313" key="4">
    <source>
        <dbReference type="WBParaSite" id="GPLIN_001454700"/>
    </source>
</evidence>
<proteinExistence type="predicted"/>
<feature type="transmembrane region" description="Helical" evidence="2">
    <location>
        <begin position="147"/>
        <end position="172"/>
    </location>
</feature>
<keyword evidence="2" id="KW-0812">Transmembrane</keyword>
<dbReference type="PANTHER" id="PTHR22943:SF248">
    <property type="entry name" value="SEVEN TM RECEPTOR"/>
    <property type="match status" value="1"/>
</dbReference>
<keyword evidence="1" id="KW-0175">Coiled coil</keyword>
<feature type="coiled-coil region" evidence="1">
    <location>
        <begin position="175"/>
        <end position="202"/>
    </location>
</feature>
<accession>A0A183CNU0</accession>
<reference evidence="3" key="1">
    <citation type="submission" date="2013-12" db="EMBL/GenBank/DDBJ databases">
        <authorList>
            <person name="Aslett M."/>
        </authorList>
    </citation>
    <scope>NUCLEOTIDE SEQUENCE [LARGE SCALE GENOMIC DNA]</scope>
    <source>
        <strain evidence="3">Lindley</strain>
    </source>
</reference>
<dbReference type="InterPro" id="IPR019428">
    <property type="entry name" value="7TM_GPCR_serpentine_rcpt_Str"/>
</dbReference>
<reference evidence="3" key="2">
    <citation type="submission" date="2014-05" db="EMBL/GenBank/DDBJ databases">
        <title>The genome and life-stage specific transcriptomes of Globodera pallida elucidate key aspects of plant parasitism by a cyst nematode.</title>
        <authorList>
            <person name="Cotton J.A."/>
            <person name="Lilley C.J."/>
            <person name="Jones L.M."/>
            <person name="Kikuchi T."/>
            <person name="Reid A.J."/>
            <person name="Thorpe P."/>
            <person name="Tsai I.J."/>
            <person name="Beasley H."/>
            <person name="Blok V."/>
            <person name="Cock P.J.A."/>
            <person name="Van den Akker S.E."/>
            <person name="Holroyd N."/>
            <person name="Hunt M."/>
            <person name="Mantelin S."/>
            <person name="Naghra H."/>
            <person name="Pain A."/>
            <person name="Palomares-Rius J.E."/>
            <person name="Zarowiecki M."/>
            <person name="Berriman M."/>
            <person name="Jones J.T."/>
            <person name="Urwin P.E."/>
        </authorList>
    </citation>
    <scope>NUCLEOTIDE SEQUENCE [LARGE SCALE GENOMIC DNA]</scope>
    <source>
        <strain evidence="3">Lindley</strain>
    </source>
</reference>